<dbReference type="RefSeq" id="WP_225958458.1">
    <property type="nucleotide sequence ID" value="NZ_BAAASY010000033.1"/>
</dbReference>
<keyword evidence="3" id="KW-1185">Reference proteome</keyword>
<dbReference type="Pfam" id="PF05685">
    <property type="entry name" value="Uma2"/>
    <property type="match status" value="1"/>
</dbReference>
<sequence>MVMVLVREEHAAELPSSAKYLPKTARELFDALPEIPGFRAEVIEGTLIVSPIGTPEHAGCAMDLHEALRPLLQKEGWRGYTGIVDVCIDGPRDPVCPDYVLAPADCPRWGDRELRSSGLIMVAEVVSPTSRIRDHEEKPAVYARGGIPFYLVIDPLAKTVTLMDDIVDGVYTTTTKAALGAKLYFTYPMDFELDTSLIKV</sequence>
<name>A0ABR9K816_9ACTN</name>
<organism evidence="2 3">
    <name type="scientific">Nonomuraea africana</name>
    <dbReference type="NCBI Taxonomy" id="46171"/>
    <lineage>
        <taxon>Bacteria</taxon>
        <taxon>Bacillati</taxon>
        <taxon>Actinomycetota</taxon>
        <taxon>Actinomycetes</taxon>
        <taxon>Streptosporangiales</taxon>
        <taxon>Streptosporangiaceae</taxon>
        <taxon>Nonomuraea</taxon>
    </lineage>
</organism>
<reference evidence="2 3" key="1">
    <citation type="submission" date="2020-10" db="EMBL/GenBank/DDBJ databases">
        <title>Sequencing the genomes of 1000 actinobacteria strains.</title>
        <authorList>
            <person name="Klenk H.-P."/>
        </authorList>
    </citation>
    <scope>NUCLEOTIDE SEQUENCE [LARGE SCALE GENOMIC DNA]</scope>
    <source>
        <strain evidence="2 3">DSM 43748</strain>
    </source>
</reference>
<dbReference type="GO" id="GO:0004519">
    <property type="term" value="F:endonuclease activity"/>
    <property type="evidence" value="ECO:0007669"/>
    <property type="project" value="UniProtKB-KW"/>
</dbReference>
<dbReference type="Proteomes" id="UP000661607">
    <property type="component" value="Unassembled WGS sequence"/>
</dbReference>
<proteinExistence type="predicted"/>
<accession>A0ABR9K816</accession>
<evidence type="ECO:0000259" key="1">
    <source>
        <dbReference type="Pfam" id="PF05685"/>
    </source>
</evidence>
<dbReference type="Gene3D" id="3.90.1570.10">
    <property type="entry name" value="tt1808, chain A"/>
    <property type="match status" value="1"/>
</dbReference>
<dbReference type="PANTHER" id="PTHR35400">
    <property type="entry name" value="SLR1083 PROTEIN"/>
    <property type="match status" value="1"/>
</dbReference>
<dbReference type="InterPro" id="IPR012296">
    <property type="entry name" value="Nuclease_put_TT1808"/>
</dbReference>
<keyword evidence="2" id="KW-0255">Endonuclease</keyword>
<comment type="caution">
    <text evidence="2">The sequence shown here is derived from an EMBL/GenBank/DDBJ whole genome shotgun (WGS) entry which is preliminary data.</text>
</comment>
<dbReference type="SUPFAM" id="SSF52980">
    <property type="entry name" value="Restriction endonuclease-like"/>
    <property type="match status" value="1"/>
</dbReference>
<feature type="domain" description="Putative restriction endonuclease" evidence="1">
    <location>
        <begin position="27"/>
        <end position="175"/>
    </location>
</feature>
<dbReference type="EMBL" id="JADBEF010000001">
    <property type="protein sequence ID" value="MBE1558137.1"/>
    <property type="molecule type" value="Genomic_DNA"/>
</dbReference>
<dbReference type="PANTHER" id="PTHR35400:SF3">
    <property type="entry name" value="SLL1072 PROTEIN"/>
    <property type="match status" value="1"/>
</dbReference>
<evidence type="ECO:0000313" key="2">
    <source>
        <dbReference type="EMBL" id="MBE1558137.1"/>
    </source>
</evidence>
<dbReference type="InterPro" id="IPR011335">
    <property type="entry name" value="Restrct_endonuc-II-like"/>
</dbReference>
<dbReference type="InterPro" id="IPR008538">
    <property type="entry name" value="Uma2"/>
</dbReference>
<keyword evidence="2" id="KW-0540">Nuclease</keyword>
<evidence type="ECO:0000313" key="3">
    <source>
        <dbReference type="Proteomes" id="UP000661607"/>
    </source>
</evidence>
<dbReference type="CDD" id="cd06260">
    <property type="entry name" value="DUF820-like"/>
    <property type="match status" value="1"/>
</dbReference>
<gene>
    <name evidence="2" type="ORF">H4W81_000916</name>
</gene>
<protein>
    <submittedName>
        <fullName evidence="2">Uma2 family endonuclease</fullName>
    </submittedName>
</protein>
<keyword evidence="2" id="KW-0378">Hydrolase</keyword>